<keyword evidence="6 8" id="KW-0408">Iron</keyword>
<feature type="region of interest" description="Disordered" evidence="10">
    <location>
        <begin position="270"/>
        <end position="289"/>
    </location>
</feature>
<feature type="chain" id="PRO_5008266659" evidence="11">
    <location>
        <begin position="27"/>
        <end position="523"/>
    </location>
</feature>
<dbReference type="PRINTS" id="PR01239">
    <property type="entry name" value="EP450IICYP52"/>
</dbReference>
<evidence type="ECO:0000256" key="6">
    <source>
        <dbReference type="ARBA" id="ARBA00023004"/>
    </source>
</evidence>
<dbReference type="InterPro" id="IPR001128">
    <property type="entry name" value="Cyt_P450"/>
</dbReference>
<dbReference type="PANTHER" id="PTHR24287">
    <property type="entry name" value="P450, PUTATIVE (EUROFUNG)-RELATED"/>
    <property type="match status" value="1"/>
</dbReference>
<dbReference type="PRINTS" id="PR00385">
    <property type="entry name" value="P450"/>
</dbReference>
<evidence type="ECO:0000256" key="9">
    <source>
        <dbReference type="RuleBase" id="RU000461"/>
    </source>
</evidence>
<evidence type="ECO:0000313" key="12">
    <source>
        <dbReference type="EMBL" id="KUI64944.1"/>
    </source>
</evidence>
<keyword evidence="7 9" id="KW-0503">Monooxygenase</keyword>
<evidence type="ECO:0000256" key="1">
    <source>
        <dbReference type="ARBA" id="ARBA00001971"/>
    </source>
</evidence>
<dbReference type="SUPFAM" id="SSF48264">
    <property type="entry name" value="Cytochrome P450"/>
    <property type="match status" value="1"/>
</dbReference>
<evidence type="ECO:0000256" key="2">
    <source>
        <dbReference type="ARBA" id="ARBA00010617"/>
    </source>
</evidence>
<dbReference type="InterPro" id="IPR047146">
    <property type="entry name" value="Cyt_P450_E_CYP52_fungi"/>
</dbReference>
<dbReference type="Pfam" id="PF00067">
    <property type="entry name" value="p450"/>
    <property type="match status" value="1"/>
</dbReference>
<dbReference type="InterPro" id="IPR017972">
    <property type="entry name" value="Cyt_P450_CS"/>
</dbReference>
<dbReference type="GO" id="GO:0020037">
    <property type="term" value="F:heme binding"/>
    <property type="evidence" value="ECO:0007669"/>
    <property type="project" value="InterPro"/>
</dbReference>
<comment type="similarity">
    <text evidence="2 9">Belongs to the cytochrome P450 family.</text>
</comment>
<evidence type="ECO:0000256" key="4">
    <source>
        <dbReference type="ARBA" id="ARBA00022723"/>
    </source>
</evidence>
<proteinExistence type="inferred from homology"/>
<gene>
    <name evidence="12" type="ORF">VM1G_01222</name>
</gene>
<evidence type="ECO:0000256" key="7">
    <source>
        <dbReference type="ARBA" id="ARBA00023033"/>
    </source>
</evidence>
<dbReference type="EMBL" id="CM003098">
    <property type="protein sequence ID" value="KUI64944.1"/>
    <property type="molecule type" value="Genomic_DNA"/>
</dbReference>
<dbReference type="Proteomes" id="UP000078559">
    <property type="component" value="Chromosome 1"/>
</dbReference>
<organism evidence="12 13">
    <name type="scientific">Cytospora mali</name>
    <name type="common">Apple Valsa canker fungus</name>
    <name type="synonym">Valsa mali</name>
    <dbReference type="NCBI Taxonomy" id="578113"/>
    <lineage>
        <taxon>Eukaryota</taxon>
        <taxon>Fungi</taxon>
        <taxon>Dikarya</taxon>
        <taxon>Ascomycota</taxon>
        <taxon>Pezizomycotina</taxon>
        <taxon>Sordariomycetes</taxon>
        <taxon>Sordariomycetidae</taxon>
        <taxon>Diaporthales</taxon>
        <taxon>Cytosporaceae</taxon>
        <taxon>Cytospora</taxon>
    </lineage>
</organism>
<dbReference type="GO" id="GO:0016712">
    <property type="term" value="F:oxidoreductase activity, acting on paired donors, with incorporation or reduction of molecular oxygen, reduced flavin or flavoprotein as one donor, and incorporation of one atom of oxygen"/>
    <property type="evidence" value="ECO:0007669"/>
    <property type="project" value="InterPro"/>
</dbReference>
<comment type="cofactor">
    <cofactor evidence="1 8">
        <name>heme</name>
        <dbReference type="ChEBI" id="CHEBI:30413"/>
    </cofactor>
</comment>
<feature type="binding site" description="axial binding residue" evidence="8">
    <location>
        <position position="469"/>
    </location>
    <ligand>
        <name>heme</name>
        <dbReference type="ChEBI" id="CHEBI:30413"/>
    </ligand>
    <ligandPart>
        <name>Fe</name>
        <dbReference type="ChEBI" id="CHEBI:18248"/>
    </ligandPart>
</feature>
<keyword evidence="5 9" id="KW-0560">Oxidoreductase</keyword>
<evidence type="ECO:0000256" key="5">
    <source>
        <dbReference type="ARBA" id="ARBA00023002"/>
    </source>
</evidence>
<dbReference type="Gene3D" id="1.10.630.10">
    <property type="entry name" value="Cytochrome P450"/>
    <property type="match status" value="1"/>
</dbReference>
<evidence type="ECO:0000256" key="3">
    <source>
        <dbReference type="ARBA" id="ARBA00022617"/>
    </source>
</evidence>
<reference evidence="12" key="1">
    <citation type="submission" date="2014-12" db="EMBL/GenBank/DDBJ databases">
        <title>Genome Sequence of Valsa Canker Pathogens Uncovers a Specific Adaption of Colonization on Woody Bark.</title>
        <authorList>
            <person name="Yin Z."/>
            <person name="Liu H."/>
            <person name="Gao X."/>
            <person name="Li Z."/>
            <person name="Song N."/>
            <person name="Ke X."/>
            <person name="Dai Q."/>
            <person name="Wu Y."/>
            <person name="Sun Y."/>
            <person name="Xu J.-R."/>
            <person name="Kang Z.K."/>
            <person name="Wang L."/>
            <person name="Huang L."/>
        </authorList>
    </citation>
    <scope>NUCLEOTIDE SEQUENCE [LARGE SCALE GENOMIC DNA]</scope>
    <source>
        <strain evidence="12">03-8</strain>
    </source>
</reference>
<protein>
    <submittedName>
        <fullName evidence="12">Cytochrome P450 52A13</fullName>
    </submittedName>
</protein>
<dbReference type="CDD" id="cd11063">
    <property type="entry name" value="CYP52"/>
    <property type="match status" value="1"/>
</dbReference>
<evidence type="ECO:0000256" key="11">
    <source>
        <dbReference type="SAM" id="SignalP"/>
    </source>
</evidence>
<dbReference type="PANTHER" id="PTHR24287:SF1">
    <property type="entry name" value="P450, PUTATIVE (EUROFUNG)-RELATED"/>
    <property type="match status" value="1"/>
</dbReference>
<feature type="signal peptide" evidence="11">
    <location>
        <begin position="1"/>
        <end position="26"/>
    </location>
</feature>
<dbReference type="AlphaFoldDB" id="A0A194VLB1"/>
<dbReference type="OrthoDB" id="1470350at2759"/>
<keyword evidence="11" id="KW-0732">Signal</keyword>
<evidence type="ECO:0000256" key="8">
    <source>
        <dbReference type="PIRSR" id="PIRSR602402-1"/>
    </source>
</evidence>
<feature type="compositionally biased region" description="Polar residues" evidence="10">
    <location>
        <begin position="272"/>
        <end position="282"/>
    </location>
</feature>
<evidence type="ECO:0000256" key="10">
    <source>
        <dbReference type="SAM" id="MobiDB-lite"/>
    </source>
</evidence>
<dbReference type="PRINTS" id="PR00464">
    <property type="entry name" value="EP450II"/>
</dbReference>
<dbReference type="SMR" id="A0A194VLB1"/>
<accession>A0A194VLB1</accession>
<dbReference type="InterPro" id="IPR002974">
    <property type="entry name" value="Cyt_P450_E_CYP52_ascomycetes"/>
</dbReference>
<dbReference type="GO" id="GO:0005506">
    <property type="term" value="F:iron ion binding"/>
    <property type="evidence" value="ECO:0007669"/>
    <property type="project" value="InterPro"/>
</dbReference>
<keyword evidence="4 8" id="KW-0479">Metal-binding</keyword>
<dbReference type="InterPro" id="IPR036396">
    <property type="entry name" value="Cyt_P450_sf"/>
</dbReference>
<sequence length="523" mass="58294">MPQFSGYIPWALGCLVVLIIARKVQNYLEIQAFARKNGTQPAKKLPQWEQWVGIQNVLEMLRAAKNHGMLDLGLRRYMALGKTFEAKALGRSFTHTIDPENIKTVLSTNFKDFGVGQRIDTLGPLLGSGIFTTDGAAWEHSRAIVRPTFAKLQVSNLDTFETHVNHLISLIPSNGATVDLAPLFFRLTIDAATEVLFGQSLNTLLKSPDSEEHMFMRAFDTAQSKAHFRPRNKFLAKYIFRDADWDSACVTVHSFVDRYISSALQKKCANSPGYTGSTNPDSKQLEDDSCIIGPDGKKRYVFLYEMAKETQDRIQLRNELLNVLLAGRDTTASLLSNTFFILARRPDIWAKLKAEVDALGGIPPDYDTLRGMKYTKYLLNECLRLYPVVPLNSRIATHNTVIPHGGGPDGTSPVAISAGSGVSYSVYAMHRRKSVFGDDAHEFEPERWARSDMRPGWSYLPFNGGPRICPGQQFALTEASYVVVRLAQAFDRIESRDPNPWTEGLGLTTVNLNGAKVALVREA</sequence>
<keyword evidence="13" id="KW-1185">Reference proteome</keyword>
<keyword evidence="3 8" id="KW-0349">Heme</keyword>
<dbReference type="PROSITE" id="PS00086">
    <property type="entry name" value="CYTOCHROME_P450"/>
    <property type="match status" value="1"/>
</dbReference>
<evidence type="ECO:0000313" key="13">
    <source>
        <dbReference type="Proteomes" id="UP000078559"/>
    </source>
</evidence>
<dbReference type="InterPro" id="IPR002402">
    <property type="entry name" value="Cyt_P450_E_grp-II"/>
</dbReference>
<name>A0A194VLB1_CYTMA</name>